<dbReference type="EMBL" id="JAQSIP010000005">
    <property type="protein sequence ID" value="MDD0839419.1"/>
    <property type="molecule type" value="Genomic_DNA"/>
</dbReference>
<keyword evidence="1" id="KW-0472">Membrane</keyword>
<dbReference type="CDD" id="cd07302">
    <property type="entry name" value="CHD"/>
    <property type="match status" value="1"/>
</dbReference>
<keyword evidence="1" id="KW-1133">Transmembrane helix</keyword>
<keyword evidence="4" id="KW-1185">Reference proteome</keyword>
<organism evidence="3 4">
    <name type="scientific">Curvibacter cyanobacteriorum</name>
    <dbReference type="NCBI Taxonomy" id="3026422"/>
    <lineage>
        <taxon>Bacteria</taxon>
        <taxon>Pseudomonadati</taxon>
        <taxon>Pseudomonadota</taxon>
        <taxon>Betaproteobacteria</taxon>
        <taxon>Burkholderiales</taxon>
        <taxon>Comamonadaceae</taxon>
        <taxon>Curvibacter</taxon>
    </lineage>
</organism>
<evidence type="ECO:0000313" key="3">
    <source>
        <dbReference type="EMBL" id="MDD0839419.1"/>
    </source>
</evidence>
<evidence type="ECO:0000256" key="1">
    <source>
        <dbReference type="SAM" id="Phobius"/>
    </source>
</evidence>
<evidence type="ECO:0000259" key="2">
    <source>
        <dbReference type="PROSITE" id="PS50125"/>
    </source>
</evidence>
<reference evidence="3 4" key="1">
    <citation type="submission" date="2023-02" db="EMBL/GenBank/DDBJ databases">
        <title>Bacterial whole genomic sequence of Curvibacter sp. HBC61.</title>
        <authorList>
            <person name="Le V."/>
            <person name="Ko S.-R."/>
            <person name="Ahn C.-Y."/>
            <person name="Oh H.-M."/>
        </authorList>
    </citation>
    <scope>NUCLEOTIDE SEQUENCE [LARGE SCALE GENOMIC DNA]</scope>
    <source>
        <strain evidence="3 4">HBC61</strain>
    </source>
</reference>
<dbReference type="RefSeq" id="WP_273951873.1">
    <property type="nucleotide sequence ID" value="NZ_JAQSIP010000005.1"/>
</dbReference>
<feature type="transmembrane region" description="Helical" evidence="1">
    <location>
        <begin position="377"/>
        <end position="396"/>
    </location>
</feature>
<feature type="transmembrane region" description="Helical" evidence="1">
    <location>
        <begin position="403"/>
        <end position="423"/>
    </location>
</feature>
<dbReference type="InterPro" id="IPR007890">
    <property type="entry name" value="CHASE2"/>
</dbReference>
<dbReference type="PROSITE" id="PS50125">
    <property type="entry name" value="GUANYLATE_CYCLASE_2"/>
    <property type="match status" value="1"/>
</dbReference>
<dbReference type="Pfam" id="PF00211">
    <property type="entry name" value="Guanylate_cyc"/>
    <property type="match status" value="1"/>
</dbReference>
<dbReference type="Proteomes" id="UP001528673">
    <property type="component" value="Unassembled WGS sequence"/>
</dbReference>
<dbReference type="InterPro" id="IPR050697">
    <property type="entry name" value="Adenylyl/Guanylyl_Cyclase_3/4"/>
</dbReference>
<sequence length="753" mass="81963">MRWSVGLRKHGRRMAVILLPLCLLLGHLTGAYQLALITRLDALIYDTRLRLTLPGTLDERVVIVDIDEKSLAEVGHWPWGRDQLAHLTQRLFDEYGIRALGFDVLFSEADTSSGLHSLQDLARSTFQDDPWFAQRVQQLGEQLNYDRRFARVLAQRPVVLGYYFSSDREGRRKGVLPAPVLDSHALPAQGLRVLEWDGYGASLPELAAAAPLAGFFNSVTDEDGVVRSLPLLARYQGQYYESLALALYRAAQGRPEVLPVLAPGAGQVVPVLEGLRLSGPGLQQVIPVDERGTTLVPFRGPGGPQGGSYRYLSAVDVLQGRAPAEVLRGRIVLVGSTSPGLLDLRATPVGQTYPGVESHANVVSGLLDQRLAVRPDYALGYEALVLLLVGGWLAWVLPRVSAVMALCWGALTGVAVVGLNVGLYQAAGLVFPLASAVLLVLLALMLNMSYGYLVESRAKRRLANVFGTYVPPELVDQMLLAPERYSMRAASRELTVMFCDMRGFTRLSEGLSPEALQDLLNSLFSRLTLCIRRHQGTIDKYMGDCVMAFWGAPVAQDDHAAKAVAAALDMVAEVAAFNQARQALGQAPISVGIGLNTGLMRVGDMGSDLRRSYTVIGDAVNLASRLEGLSKLYGVSVVASETTRQQATGVGQWLALDRVRVQGKEGAVTIFSPGPWAPFGALPGLSTDQAQAWDQFLLAYRSKDWPVCEQLLENLQKTECLVGLCQLFAQRLSRFQQHPPADDWDGVTGLDTK</sequence>
<dbReference type="Pfam" id="PF05226">
    <property type="entry name" value="CHASE2"/>
    <property type="match status" value="1"/>
</dbReference>
<comment type="caution">
    <text evidence="3">The sequence shown here is derived from an EMBL/GenBank/DDBJ whole genome shotgun (WGS) entry which is preliminary data.</text>
</comment>
<feature type="domain" description="Guanylate cyclase" evidence="2">
    <location>
        <begin position="495"/>
        <end position="627"/>
    </location>
</feature>
<proteinExistence type="predicted"/>
<evidence type="ECO:0000313" key="4">
    <source>
        <dbReference type="Proteomes" id="UP001528673"/>
    </source>
</evidence>
<dbReference type="SUPFAM" id="SSF55073">
    <property type="entry name" value="Nucleotide cyclase"/>
    <property type="match status" value="1"/>
</dbReference>
<dbReference type="Gene3D" id="3.30.70.1230">
    <property type="entry name" value="Nucleotide cyclase"/>
    <property type="match status" value="1"/>
</dbReference>
<dbReference type="InterPro" id="IPR001054">
    <property type="entry name" value="A/G_cyclase"/>
</dbReference>
<protein>
    <submittedName>
        <fullName evidence="3">Adenylate/guanylate cyclase domain-containing protein</fullName>
    </submittedName>
</protein>
<feature type="transmembrane region" description="Helical" evidence="1">
    <location>
        <begin position="429"/>
        <end position="453"/>
    </location>
</feature>
<dbReference type="InterPro" id="IPR029787">
    <property type="entry name" value="Nucleotide_cyclase"/>
</dbReference>
<dbReference type="SMART" id="SM01080">
    <property type="entry name" value="CHASE2"/>
    <property type="match status" value="1"/>
</dbReference>
<accession>A0ABT5MZD1</accession>
<dbReference type="SMART" id="SM00044">
    <property type="entry name" value="CYCc"/>
    <property type="match status" value="1"/>
</dbReference>
<dbReference type="PANTHER" id="PTHR43081:SF1">
    <property type="entry name" value="ADENYLATE CYCLASE, TERMINAL-DIFFERENTIATION SPECIFIC"/>
    <property type="match status" value="1"/>
</dbReference>
<gene>
    <name evidence="3" type="ORF">PSQ40_12615</name>
</gene>
<dbReference type="PANTHER" id="PTHR43081">
    <property type="entry name" value="ADENYLATE CYCLASE, TERMINAL-DIFFERENTIATION SPECIFIC-RELATED"/>
    <property type="match status" value="1"/>
</dbReference>
<name>A0ABT5MZD1_9BURK</name>
<keyword evidence="1" id="KW-0812">Transmembrane</keyword>